<dbReference type="AlphaFoldDB" id="A0AAV4CN32"/>
<reference evidence="1 2" key="1">
    <citation type="journal article" date="2021" name="Elife">
        <title>Chloroplast acquisition without the gene transfer in kleptoplastic sea slugs, Plakobranchus ocellatus.</title>
        <authorList>
            <person name="Maeda T."/>
            <person name="Takahashi S."/>
            <person name="Yoshida T."/>
            <person name="Shimamura S."/>
            <person name="Takaki Y."/>
            <person name="Nagai Y."/>
            <person name="Toyoda A."/>
            <person name="Suzuki Y."/>
            <person name="Arimoto A."/>
            <person name="Ishii H."/>
            <person name="Satoh N."/>
            <person name="Nishiyama T."/>
            <person name="Hasebe M."/>
            <person name="Maruyama T."/>
            <person name="Minagawa J."/>
            <person name="Obokata J."/>
            <person name="Shigenobu S."/>
        </authorList>
    </citation>
    <scope>NUCLEOTIDE SEQUENCE [LARGE SCALE GENOMIC DNA]</scope>
</reference>
<evidence type="ECO:0000313" key="2">
    <source>
        <dbReference type="Proteomes" id="UP000735302"/>
    </source>
</evidence>
<protein>
    <submittedName>
        <fullName evidence="1">Uncharacterized protein</fullName>
    </submittedName>
</protein>
<name>A0AAV4CN32_9GAST</name>
<proteinExistence type="predicted"/>
<gene>
    <name evidence="1" type="ORF">PoB_005921900</name>
</gene>
<accession>A0AAV4CN32</accession>
<evidence type="ECO:0000313" key="1">
    <source>
        <dbReference type="EMBL" id="GFO32714.1"/>
    </source>
</evidence>
<dbReference type="EMBL" id="BLXT01006675">
    <property type="protein sequence ID" value="GFO32714.1"/>
    <property type="molecule type" value="Genomic_DNA"/>
</dbReference>
<organism evidence="1 2">
    <name type="scientific">Plakobranchus ocellatus</name>
    <dbReference type="NCBI Taxonomy" id="259542"/>
    <lineage>
        <taxon>Eukaryota</taxon>
        <taxon>Metazoa</taxon>
        <taxon>Spiralia</taxon>
        <taxon>Lophotrochozoa</taxon>
        <taxon>Mollusca</taxon>
        <taxon>Gastropoda</taxon>
        <taxon>Heterobranchia</taxon>
        <taxon>Euthyneura</taxon>
        <taxon>Panpulmonata</taxon>
        <taxon>Sacoglossa</taxon>
        <taxon>Placobranchoidea</taxon>
        <taxon>Plakobranchidae</taxon>
        <taxon>Plakobranchus</taxon>
    </lineage>
</organism>
<sequence length="117" mass="13280">MKPVITSAVRSSGHQEHLKGIKVSQVLGRKLDSFDELLIMLTSIALAAGVERSQSNKSVALENAIERNDEEMKIVIVIDVIIIKLHQRELYKKIITIMSRYWGIHWLDRRGCNGAKQ</sequence>
<keyword evidence="2" id="KW-1185">Reference proteome</keyword>
<comment type="caution">
    <text evidence="1">The sequence shown here is derived from an EMBL/GenBank/DDBJ whole genome shotgun (WGS) entry which is preliminary data.</text>
</comment>
<dbReference type="Proteomes" id="UP000735302">
    <property type="component" value="Unassembled WGS sequence"/>
</dbReference>